<dbReference type="Proteomes" id="UP001178508">
    <property type="component" value="Chromosome 2"/>
</dbReference>
<feature type="coiled-coil region" evidence="1">
    <location>
        <begin position="48"/>
        <end position="89"/>
    </location>
</feature>
<dbReference type="EMBL" id="OY660865">
    <property type="protein sequence ID" value="CAJ1051832.1"/>
    <property type="molecule type" value="Genomic_DNA"/>
</dbReference>
<sequence>MVTERFTSCVSGCVQTVSTLIVSTSRFRKCLIVLLVMSACSLQELEFIEKYEEILERRSELLEEMKRRREQLKIQKKKQVEEAEAAHKRNMALLQGLQKIEDRLRGRQLPHPDLLALETRYWNSVEESVPAWENFLLGKGPHPTDSPRQLPRRTKQKPSTAQDKGLPPLPKPRTSR</sequence>
<accession>A0AAV1ESL0</accession>
<dbReference type="AlphaFoldDB" id="A0AAV1ESL0"/>
<evidence type="ECO:0000313" key="4">
    <source>
        <dbReference type="Proteomes" id="UP001178508"/>
    </source>
</evidence>
<gene>
    <name evidence="3" type="ORF">XNOV1_A040605</name>
</gene>
<feature type="region of interest" description="Disordered" evidence="2">
    <location>
        <begin position="136"/>
        <end position="176"/>
    </location>
</feature>
<keyword evidence="1" id="KW-0175">Coiled coil</keyword>
<evidence type="ECO:0000313" key="3">
    <source>
        <dbReference type="EMBL" id="CAJ1051832.1"/>
    </source>
</evidence>
<keyword evidence="4" id="KW-1185">Reference proteome</keyword>
<dbReference type="PANTHER" id="PTHR14286">
    <property type="entry name" value="GENE, 49355-RELATED"/>
    <property type="match status" value="1"/>
</dbReference>
<proteinExistence type="predicted"/>
<dbReference type="PANTHER" id="PTHR14286:SF2">
    <property type="entry name" value="CENTROSOMAL PROTEIN 15 KDA"/>
    <property type="match status" value="1"/>
</dbReference>
<feature type="compositionally biased region" description="Pro residues" evidence="2">
    <location>
        <begin position="167"/>
        <end position="176"/>
    </location>
</feature>
<dbReference type="Pfam" id="PF15134">
    <property type="entry name" value="CEP15-like"/>
    <property type="match status" value="1"/>
</dbReference>
<reference evidence="3" key="1">
    <citation type="submission" date="2023-08" db="EMBL/GenBank/DDBJ databases">
        <authorList>
            <person name="Alioto T."/>
            <person name="Alioto T."/>
            <person name="Gomez Garrido J."/>
        </authorList>
    </citation>
    <scope>NUCLEOTIDE SEQUENCE</scope>
</reference>
<evidence type="ECO:0000256" key="2">
    <source>
        <dbReference type="SAM" id="MobiDB-lite"/>
    </source>
</evidence>
<protein>
    <submittedName>
        <fullName evidence="3">Uncharacterized protein C3orf14 homolog</fullName>
    </submittedName>
</protein>
<evidence type="ECO:0000256" key="1">
    <source>
        <dbReference type="SAM" id="Coils"/>
    </source>
</evidence>
<dbReference type="InterPro" id="IPR028006">
    <property type="entry name" value="CEP15-like"/>
</dbReference>
<organism evidence="3 4">
    <name type="scientific">Xyrichtys novacula</name>
    <name type="common">Pearly razorfish</name>
    <name type="synonym">Hemipteronotus novacula</name>
    <dbReference type="NCBI Taxonomy" id="13765"/>
    <lineage>
        <taxon>Eukaryota</taxon>
        <taxon>Metazoa</taxon>
        <taxon>Chordata</taxon>
        <taxon>Craniata</taxon>
        <taxon>Vertebrata</taxon>
        <taxon>Euteleostomi</taxon>
        <taxon>Actinopterygii</taxon>
        <taxon>Neopterygii</taxon>
        <taxon>Teleostei</taxon>
        <taxon>Neoteleostei</taxon>
        <taxon>Acanthomorphata</taxon>
        <taxon>Eupercaria</taxon>
        <taxon>Labriformes</taxon>
        <taxon>Labridae</taxon>
        <taxon>Xyrichtys</taxon>
    </lineage>
</organism>
<name>A0AAV1ESL0_XYRNO</name>